<evidence type="ECO:0000313" key="7">
    <source>
        <dbReference type="Proteomes" id="UP000194837"/>
    </source>
</evidence>
<proteinExistence type="inferred from homology"/>
<accession>A0A251Y937</accession>
<keyword evidence="2" id="KW-0680">Restriction system</keyword>
<sequence>MIAPGPYPEYAPSNVPLLGDVPVGWRVQPAVTLAHVLTSTVDKHAVSGETEVRLCNYTDVYYRDAIEERDDYMVATATPGQVSAYSVKEGDVVFTKDSESADDIGVSAYVPKTIPGLVYGYHLSTYRPKDKRYGRFLKWVLDSAYAKAIFQSRTLGVTRVGLSQATIRYLRVPTPPAQVAEEIADYLDSETSKIDAFIADQEELVKLLLERRSAIVSHSTSSTTGTPRVPVRRLIVSLSQGWSPNCENYAAAAGEWGVLKVNCVNGGRFDADKNKALPAEIQPQRELAVKSGDVLMSRGNTRDLVGSAALVGADHPNLLISDLLYRLKPNNAMVTGRYLVAALSGREARGQLESSAKGTSASMQKLSQGDILNVRIAVPSLGEQLVIADRLDRETAELDAALADARGSISLSRELRATLISAAVTGRIDLRRWRDRA</sequence>
<dbReference type="CDD" id="cd17261">
    <property type="entry name" value="RMtype1_S_EcoKI-TRD2-CR2_like"/>
    <property type="match status" value="1"/>
</dbReference>
<dbReference type="EMBL" id="MDJW01000008">
    <property type="protein sequence ID" value="OUE20613.1"/>
    <property type="molecule type" value="Genomic_DNA"/>
</dbReference>
<dbReference type="AlphaFoldDB" id="A0A251Y937"/>
<dbReference type="InterPro" id="IPR051212">
    <property type="entry name" value="Type-I_RE_S_subunit"/>
</dbReference>
<dbReference type="GO" id="GO:0009307">
    <property type="term" value="P:DNA restriction-modification system"/>
    <property type="evidence" value="ECO:0007669"/>
    <property type="project" value="UniProtKB-KW"/>
</dbReference>
<evidence type="ECO:0000256" key="3">
    <source>
        <dbReference type="ARBA" id="ARBA00023125"/>
    </source>
</evidence>
<evidence type="ECO:0000313" key="6">
    <source>
        <dbReference type="EMBL" id="OUE20613.1"/>
    </source>
</evidence>
<evidence type="ECO:0000259" key="5">
    <source>
        <dbReference type="Pfam" id="PF01420"/>
    </source>
</evidence>
<reference evidence="6 7" key="1">
    <citation type="submission" date="2016-08" db="EMBL/GenBank/DDBJ databases">
        <title>Genome sequence of Clavibacter michiganensis spp strain CFBP7494.</title>
        <authorList>
            <person name="Thapa S.P."/>
            <person name="Coaker G."/>
            <person name="Jacques M.-A."/>
        </authorList>
    </citation>
    <scope>NUCLEOTIDE SEQUENCE [LARGE SCALE GENOMIC DNA]</scope>
    <source>
        <strain evidence="6">CFBP7494</strain>
    </source>
</reference>
<dbReference type="Gene3D" id="3.90.220.20">
    <property type="entry name" value="DNA methylase specificity domains"/>
    <property type="match status" value="2"/>
</dbReference>
<dbReference type="PANTHER" id="PTHR43140:SF1">
    <property type="entry name" value="TYPE I RESTRICTION ENZYME ECOKI SPECIFICITY SUBUNIT"/>
    <property type="match status" value="1"/>
</dbReference>
<evidence type="ECO:0000256" key="4">
    <source>
        <dbReference type="ARBA" id="ARBA00038652"/>
    </source>
</evidence>
<dbReference type="PANTHER" id="PTHR43140">
    <property type="entry name" value="TYPE-1 RESTRICTION ENZYME ECOKI SPECIFICITY PROTEIN"/>
    <property type="match status" value="1"/>
</dbReference>
<dbReference type="GO" id="GO:0003677">
    <property type="term" value="F:DNA binding"/>
    <property type="evidence" value="ECO:0007669"/>
    <property type="project" value="UniProtKB-KW"/>
</dbReference>
<comment type="similarity">
    <text evidence="1">Belongs to the type-I restriction system S methylase family.</text>
</comment>
<organism evidence="6 7">
    <name type="scientific">Clavibacter michiganensis</name>
    <dbReference type="NCBI Taxonomy" id="28447"/>
    <lineage>
        <taxon>Bacteria</taxon>
        <taxon>Bacillati</taxon>
        <taxon>Actinomycetota</taxon>
        <taxon>Actinomycetes</taxon>
        <taxon>Micrococcales</taxon>
        <taxon>Microbacteriaceae</taxon>
        <taxon>Clavibacter</taxon>
    </lineage>
</organism>
<feature type="domain" description="Type I restriction modification DNA specificity" evidence="5">
    <location>
        <begin position="76"/>
        <end position="192"/>
    </location>
</feature>
<dbReference type="SUPFAM" id="SSF116734">
    <property type="entry name" value="DNA methylase specificity domain"/>
    <property type="match status" value="2"/>
</dbReference>
<keyword evidence="3" id="KW-0238">DNA-binding</keyword>
<dbReference type="Pfam" id="PF01420">
    <property type="entry name" value="Methylase_S"/>
    <property type="match status" value="1"/>
</dbReference>
<gene>
    <name evidence="6" type="primary">hsdS</name>
    <name evidence="6" type="ORF">BFL34_01431</name>
</gene>
<protein>
    <submittedName>
        <fullName evidence="6">Type-1 restriction enzyme EcoKI specificity protein</fullName>
    </submittedName>
</protein>
<name>A0A251Y937_9MICO</name>
<evidence type="ECO:0000256" key="2">
    <source>
        <dbReference type="ARBA" id="ARBA00022747"/>
    </source>
</evidence>
<comment type="caution">
    <text evidence="6">The sequence shown here is derived from an EMBL/GenBank/DDBJ whole genome shotgun (WGS) entry which is preliminary data.</text>
</comment>
<dbReference type="InterPro" id="IPR000055">
    <property type="entry name" value="Restrct_endonuc_typeI_TRD"/>
</dbReference>
<dbReference type="Proteomes" id="UP000194837">
    <property type="component" value="Unassembled WGS sequence"/>
</dbReference>
<comment type="subunit">
    <text evidence="4">The methyltransferase is composed of M and S polypeptides.</text>
</comment>
<dbReference type="InterPro" id="IPR044946">
    <property type="entry name" value="Restrct_endonuc_typeI_TRD_sf"/>
</dbReference>
<evidence type="ECO:0000256" key="1">
    <source>
        <dbReference type="ARBA" id="ARBA00010923"/>
    </source>
</evidence>